<organism evidence="1 2">
    <name type="scientific">Oceanidesulfovibrio indonesiensis</name>
    <dbReference type="NCBI Taxonomy" id="54767"/>
    <lineage>
        <taxon>Bacteria</taxon>
        <taxon>Pseudomonadati</taxon>
        <taxon>Thermodesulfobacteriota</taxon>
        <taxon>Desulfovibrionia</taxon>
        <taxon>Desulfovibrionales</taxon>
        <taxon>Desulfovibrionaceae</taxon>
        <taxon>Oceanidesulfovibrio</taxon>
    </lineage>
</organism>
<gene>
    <name evidence="1" type="ORF">DPQ33_10395</name>
</gene>
<dbReference type="EMBL" id="QMIE01000008">
    <property type="protein sequence ID" value="TVM17189.1"/>
    <property type="molecule type" value="Genomic_DNA"/>
</dbReference>
<dbReference type="PANTHER" id="PTHR35866:SF1">
    <property type="entry name" value="YKGJ FAMILY CYSTEINE CLUSTER PROTEIN"/>
    <property type="match status" value="1"/>
</dbReference>
<dbReference type="Pfam" id="PF03692">
    <property type="entry name" value="CxxCxxCC"/>
    <property type="match status" value="1"/>
</dbReference>
<protein>
    <submittedName>
        <fullName evidence="1">YkgJ family cysteine cluster protein</fullName>
    </submittedName>
</protein>
<dbReference type="AlphaFoldDB" id="A0A7M3MF26"/>
<reference evidence="1 2" key="1">
    <citation type="submission" date="2018-06" db="EMBL/GenBank/DDBJ databases">
        <title>Complete genome of Desulfovibrio indonesiensis P37SLT.</title>
        <authorList>
            <person name="Crispim J.S."/>
            <person name="Vidigal P.M.P."/>
            <person name="Silva L.C.F."/>
            <person name="Laguardia C.N."/>
            <person name="Araujo L.C."/>
            <person name="Dias R.S."/>
            <person name="Sousa M.P."/>
            <person name="Paula S.O."/>
            <person name="Silva C."/>
        </authorList>
    </citation>
    <scope>NUCLEOTIDE SEQUENCE [LARGE SCALE GENOMIC DNA]</scope>
    <source>
        <strain evidence="1 2">P37SLT</strain>
    </source>
</reference>
<dbReference type="InterPro" id="IPR005358">
    <property type="entry name" value="Puta_zinc/iron-chelating_dom"/>
</dbReference>
<sequence>MAEHDETQEFLNSLPELKHGEKFCFACHPSIECFNACCADLNLSLTPYDALRLRRALGEDSETFLTTRTDITTYPDTGFPRVHLRMREDEPHRPCPFVTSEGCRVYQDRPAACRTYPVGRATRIIRGGIGERFFVIREDHCQGFDEPNEWVPETWMADQGLEPYNVMNDRTMQLMAKQKARGPVHAKQSTMLLLALYQPDKFQQFLRDMNVFQHVEGNYVPETVLADEETALAFGHDWAELILYGENDRLRRKG</sequence>
<proteinExistence type="predicted"/>
<dbReference type="RefSeq" id="WP_144303147.1">
    <property type="nucleotide sequence ID" value="NZ_QMIE01000008.1"/>
</dbReference>
<evidence type="ECO:0000313" key="1">
    <source>
        <dbReference type="EMBL" id="TVM17189.1"/>
    </source>
</evidence>
<comment type="caution">
    <text evidence="1">The sequence shown here is derived from an EMBL/GenBank/DDBJ whole genome shotgun (WGS) entry which is preliminary data.</text>
</comment>
<name>A0A7M3MF26_9BACT</name>
<accession>A0A7M3MF26</accession>
<dbReference type="PANTHER" id="PTHR35866">
    <property type="entry name" value="PUTATIVE-RELATED"/>
    <property type="match status" value="1"/>
</dbReference>
<dbReference type="OrthoDB" id="9810361at2"/>
<keyword evidence="2" id="KW-1185">Reference proteome</keyword>
<evidence type="ECO:0000313" key="2">
    <source>
        <dbReference type="Proteomes" id="UP000448292"/>
    </source>
</evidence>
<dbReference type="Proteomes" id="UP000448292">
    <property type="component" value="Unassembled WGS sequence"/>
</dbReference>